<keyword evidence="4" id="KW-1185">Reference proteome</keyword>
<keyword evidence="3" id="KW-0255">Endonuclease</keyword>
<dbReference type="SUPFAM" id="SSF52980">
    <property type="entry name" value="Restriction endonuclease-like"/>
    <property type="match status" value="1"/>
</dbReference>
<dbReference type="InterPro" id="IPR011856">
    <property type="entry name" value="tRNA_endonuc-like_dom_sf"/>
</dbReference>
<dbReference type="CDD" id="cd20736">
    <property type="entry name" value="PoNe_Nuclease"/>
    <property type="match status" value="1"/>
</dbReference>
<dbReference type="RefSeq" id="WP_091655447.1">
    <property type="nucleotide sequence ID" value="NZ_FOVW01000012.1"/>
</dbReference>
<organism evidence="3 4">
    <name type="scientific">Algoriphagus ornithinivorans</name>
    <dbReference type="NCBI Taxonomy" id="226506"/>
    <lineage>
        <taxon>Bacteria</taxon>
        <taxon>Pseudomonadati</taxon>
        <taxon>Bacteroidota</taxon>
        <taxon>Cytophagia</taxon>
        <taxon>Cytophagales</taxon>
        <taxon>Cyclobacteriaceae</taxon>
        <taxon>Algoriphagus</taxon>
    </lineage>
</organism>
<evidence type="ECO:0000313" key="4">
    <source>
        <dbReference type="Proteomes" id="UP000199564"/>
    </source>
</evidence>
<gene>
    <name evidence="3" type="ORF">SAMN04488519_11273</name>
</gene>
<reference evidence="4" key="1">
    <citation type="submission" date="2016-10" db="EMBL/GenBank/DDBJ databases">
        <authorList>
            <person name="Varghese N."/>
            <person name="Submissions S."/>
        </authorList>
    </citation>
    <scope>NUCLEOTIDE SEQUENCE [LARGE SCALE GENOMIC DNA]</scope>
    <source>
        <strain evidence="4">DSM 15282</strain>
    </source>
</reference>
<dbReference type="Pfam" id="PF02021">
    <property type="entry name" value="UPF0102"/>
    <property type="match status" value="1"/>
</dbReference>
<dbReference type="NCBIfam" id="TIGR00252">
    <property type="entry name" value="YraN family protein"/>
    <property type="match status" value="1"/>
</dbReference>
<dbReference type="GO" id="GO:0003676">
    <property type="term" value="F:nucleic acid binding"/>
    <property type="evidence" value="ECO:0007669"/>
    <property type="project" value="InterPro"/>
</dbReference>
<evidence type="ECO:0000256" key="2">
    <source>
        <dbReference type="HAMAP-Rule" id="MF_00048"/>
    </source>
</evidence>
<evidence type="ECO:0000256" key="1">
    <source>
        <dbReference type="ARBA" id="ARBA00006738"/>
    </source>
</evidence>
<accession>A0A1I5JGP9</accession>
<dbReference type="GO" id="GO:0004519">
    <property type="term" value="F:endonuclease activity"/>
    <property type="evidence" value="ECO:0007669"/>
    <property type="project" value="UniProtKB-KW"/>
</dbReference>
<keyword evidence="3" id="KW-0540">Nuclease</keyword>
<sequence length="118" mass="13911">MAEHNDKGKMAEELAAEWLIGKGYELMDKNYRFKHAEIDLIMKFRGILIFVEVKFRSGTGFGFAEEFVDFTKKKLLVKAADAYVHEKDWHKDIRFDIVAVYKDKSGNINFRQFEDAFY</sequence>
<evidence type="ECO:0000313" key="3">
    <source>
        <dbReference type="EMBL" id="SFO71546.1"/>
    </source>
</evidence>
<dbReference type="Proteomes" id="UP000199564">
    <property type="component" value="Unassembled WGS sequence"/>
</dbReference>
<dbReference type="Gene3D" id="3.40.1350.10">
    <property type="match status" value="1"/>
</dbReference>
<dbReference type="EMBL" id="FOVW01000012">
    <property type="protein sequence ID" value="SFO71546.1"/>
    <property type="molecule type" value="Genomic_DNA"/>
</dbReference>
<dbReference type="InterPro" id="IPR003509">
    <property type="entry name" value="UPF0102_YraN-like"/>
</dbReference>
<dbReference type="AlphaFoldDB" id="A0A1I5JGP9"/>
<name>A0A1I5JGP9_9BACT</name>
<dbReference type="HAMAP" id="MF_00048">
    <property type="entry name" value="UPF0102"/>
    <property type="match status" value="1"/>
</dbReference>
<proteinExistence type="inferred from homology"/>
<dbReference type="PANTHER" id="PTHR34039:SF1">
    <property type="entry name" value="UPF0102 PROTEIN YRAN"/>
    <property type="match status" value="1"/>
</dbReference>
<protein>
    <recommendedName>
        <fullName evidence="2">UPF0102 protein SAMN04488519_11273</fullName>
    </recommendedName>
</protein>
<comment type="similarity">
    <text evidence="1 2">Belongs to the UPF0102 family.</text>
</comment>
<dbReference type="STRING" id="226506.SAMN04488519_11273"/>
<dbReference type="PANTHER" id="PTHR34039">
    <property type="entry name" value="UPF0102 PROTEIN YRAN"/>
    <property type="match status" value="1"/>
</dbReference>
<dbReference type="NCBIfam" id="NF009150">
    <property type="entry name" value="PRK12497.1-3"/>
    <property type="match status" value="1"/>
</dbReference>
<dbReference type="InterPro" id="IPR011335">
    <property type="entry name" value="Restrct_endonuc-II-like"/>
</dbReference>
<keyword evidence="3" id="KW-0378">Hydrolase</keyword>